<keyword evidence="3" id="KW-1185">Reference proteome</keyword>
<evidence type="ECO:0000313" key="2">
    <source>
        <dbReference type="EMBL" id="KAL1592829.1"/>
    </source>
</evidence>
<comment type="caution">
    <text evidence="2">The sequence shown here is derived from an EMBL/GenBank/DDBJ whole genome shotgun (WGS) entry which is preliminary data.</text>
</comment>
<reference evidence="2 3" key="1">
    <citation type="submission" date="2024-02" db="EMBL/GenBank/DDBJ databases">
        <title>De novo assembly and annotation of 12 fungi associated with fruit tree decline syndrome in Ontario, Canada.</title>
        <authorList>
            <person name="Sulman M."/>
            <person name="Ellouze W."/>
            <person name="Ilyukhin E."/>
        </authorList>
    </citation>
    <scope>NUCLEOTIDE SEQUENCE [LARGE SCALE GENOMIC DNA]</scope>
    <source>
        <strain evidence="2 3">M42-189</strain>
    </source>
</reference>
<feature type="region of interest" description="Disordered" evidence="1">
    <location>
        <begin position="61"/>
        <end position="184"/>
    </location>
</feature>
<dbReference type="Proteomes" id="UP001521785">
    <property type="component" value="Unassembled WGS sequence"/>
</dbReference>
<feature type="compositionally biased region" description="Basic and acidic residues" evidence="1">
    <location>
        <begin position="61"/>
        <end position="74"/>
    </location>
</feature>
<evidence type="ECO:0000313" key="3">
    <source>
        <dbReference type="Proteomes" id="UP001521785"/>
    </source>
</evidence>
<organism evidence="2 3">
    <name type="scientific">Paraconiothyrium brasiliense</name>
    <dbReference type="NCBI Taxonomy" id="300254"/>
    <lineage>
        <taxon>Eukaryota</taxon>
        <taxon>Fungi</taxon>
        <taxon>Dikarya</taxon>
        <taxon>Ascomycota</taxon>
        <taxon>Pezizomycotina</taxon>
        <taxon>Dothideomycetes</taxon>
        <taxon>Pleosporomycetidae</taxon>
        <taxon>Pleosporales</taxon>
        <taxon>Massarineae</taxon>
        <taxon>Didymosphaeriaceae</taxon>
        <taxon>Paraconiothyrium</taxon>
    </lineage>
</organism>
<gene>
    <name evidence="2" type="ORF">SLS60_011245</name>
</gene>
<name>A0ABR3QLN6_9PLEO</name>
<feature type="compositionally biased region" description="Low complexity" evidence="1">
    <location>
        <begin position="109"/>
        <end position="122"/>
    </location>
</feature>
<proteinExistence type="predicted"/>
<accession>A0ABR3QLN6</accession>
<feature type="compositionally biased region" description="Low complexity" evidence="1">
    <location>
        <begin position="130"/>
        <end position="149"/>
    </location>
</feature>
<protein>
    <submittedName>
        <fullName evidence="2">Uncharacterized protein</fullName>
    </submittedName>
</protein>
<feature type="compositionally biased region" description="Basic and acidic residues" evidence="1">
    <location>
        <begin position="151"/>
        <end position="164"/>
    </location>
</feature>
<dbReference type="EMBL" id="JAKJXO020000020">
    <property type="protein sequence ID" value="KAL1592829.1"/>
    <property type="molecule type" value="Genomic_DNA"/>
</dbReference>
<evidence type="ECO:0000256" key="1">
    <source>
        <dbReference type="SAM" id="MobiDB-lite"/>
    </source>
</evidence>
<sequence>MPSFQYNSINRGGHSIYEEIQKAGFNPLDYIRFYNLRNYDRINASGVMRAAEERSGVSYEQAREGYDAAHEANRGDFQGTRGFEEEGERGYQAYRPPPTAEYGVYEMDGSSNYGQNQSPGQSQGYGGNQGYNQNQGYGQDSGYGSQYQNRPDNRPDEEKRDDYNKYQQAASQVGGRQGLGNGRWDSVSEVSNVWLACERDPIY</sequence>